<dbReference type="AlphaFoldDB" id="A0AB34R0C3"/>
<dbReference type="RefSeq" id="WP_044140173.1">
    <property type="nucleotide sequence ID" value="NZ_JXCL01000014.1"/>
</dbReference>
<dbReference type="EMBL" id="JXCL01000014">
    <property type="protein sequence ID" value="KIL19915.1"/>
    <property type="molecule type" value="Genomic_DNA"/>
</dbReference>
<comment type="caution">
    <text evidence="2">The sequence shown here is derived from an EMBL/GenBank/DDBJ whole genome shotgun (WGS) entry which is preliminary data.</text>
</comment>
<feature type="transmembrane region" description="Helical" evidence="1">
    <location>
        <begin position="30"/>
        <end position="48"/>
    </location>
</feature>
<keyword evidence="1" id="KW-0812">Transmembrane</keyword>
<protein>
    <submittedName>
        <fullName evidence="2">Uncharacterized protein</fullName>
    </submittedName>
</protein>
<dbReference type="Proteomes" id="UP000031978">
    <property type="component" value="Unassembled WGS sequence"/>
</dbReference>
<organism evidence="2 3">
    <name type="scientific">Bacillus pumilus</name>
    <name type="common">Bacillus mesentericus</name>
    <dbReference type="NCBI Taxonomy" id="1408"/>
    <lineage>
        <taxon>Bacteria</taxon>
        <taxon>Bacillati</taxon>
        <taxon>Bacillota</taxon>
        <taxon>Bacilli</taxon>
        <taxon>Bacillales</taxon>
        <taxon>Bacillaceae</taxon>
        <taxon>Bacillus</taxon>
    </lineage>
</organism>
<evidence type="ECO:0000256" key="1">
    <source>
        <dbReference type="SAM" id="Phobius"/>
    </source>
</evidence>
<name>A0AB34R0C3_BACPU</name>
<sequence>MIKTKNLGSFSLLLFADTVASLVVGNDSKIVANLGVSTGAPAAILFVLKKQGKAKAAAF</sequence>
<accession>A0AB34R0C3</accession>
<evidence type="ECO:0000313" key="3">
    <source>
        <dbReference type="Proteomes" id="UP000031978"/>
    </source>
</evidence>
<evidence type="ECO:0000313" key="2">
    <source>
        <dbReference type="EMBL" id="KIL19915.1"/>
    </source>
</evidence>
<keyword evidence="1" id="KW-1133">Transmembrane helix</keyword>
<keyword evidence="1" id="KW-0472">Membrane</keyword>
<proteinExistence type="predicted"/>
<reference evidence="2 3" key="1">
    <citation type="submission" date="2014-12" db="EMBL/GenBank/DDBJ databases">
        <title>Draft Genome Sequences of Five Spore-Forming Food Isolates of Bacillus pumilus.</title>
        <authorList>
            <person name="de Jong A."/>
            <person name="van Heel A.J."/>
            <person name="Montalban-Lopez M."/>
            <person name="Krawczyk A.O."/>
            <person name="Berendsen E.M."/>
            <person name="Wells-Bennik M."/>
            <person name="Kuipers O.P."/>
        </authorList>
    </citation>
    <scope>NUCLEOTIDE SEQUENCE [LARGE SCALE GENOMIC DNA]</scope>
    <source>
        <strain evidence="2 3">B4127</strain>
    </source>
</reference>
<gene>
    <name evidence="2" type="ORF">B4127_3779</name>
</gene>